<dbReference type="EMBL" id="BPLR01013846">
    <property type="protein sequence ID" value="GIY64226.1"/>
    <property type="molecule type" value="Genomic_DNA"/>
</dbReference>
<proteinExistence type="predicted"/>
<name>A0AAV4V263_CAEEX</name>
<evidence type="ECO:0000313" key="1">
    <source>
        <dbReference type="EMBL" id="GIY64226.1"/>
    </source>
</evidence>
<evidence type="ECO:0000313" key="2">
    <source>
        <dbReference type="Proteomes" id="UP001054945"/>
    </source>
</evidence>
<comment type="caution">
    <text evidence="1">The sequence shown here is derived from an EMBL/GenBank/DDBJ whole genome shotgun (WGS) entry which is preliminary data.</text>
</comment>
<keyword evidence="2" id="KW-1185">Reference proteome</keyword>
<dbReference type="Proteomes" id="UP001054945">
    <property type="component" value="Unassembled WGS sequence"/>
</dbReference>
<dbReference type="AlphaFoldDB" id="A0AAV4V263"/>
<accession>A0AAV4V263</accession>
<reference evidence="1 2" key="1">
    <citation type="submission" date="2021-06" db="EMBL/GenBank/DDBJ databases">
        <title>Caerostris extrusa draft genome.</title>
        <authorList>
            <person name="Kono N."/>
            <person name="Arakawa K."/>
        </authorList>
    </citation>
    <scope>NUCLEOTIDE SEQUENCE [LARGE SCALE GENOMIC DNA]</scope>
</reference>
<protein>
    <submittedName>
        <fullName evidence="1">Uncharacterized protein</fullName>
    </submittedName>
</protein>
<gene>
    <name evidence="1" type="ORF">CEXT_737161</name>
</gene>
<organism evidence="1 2">
    <name type="scientific">Caerostris extrusa</name>
    <name type="common">Bark spider</name>
    <name type="synonym">Caerostris bankana</name>
    <dbReference type="NCBI Taxonomy" id="172846"/>
    <lineage>
        <taxon>Eukaryota</taxon>
        <taxon>Metazoa</taxon>
        <taxon>Ecdysozoa</taxon>
        <taxon>Arthropoda</taxon>
        <taxon>Chelicerata</taxon>
        <taxon>Arachnida</taxon>
        <taxon>Araneae</taxon>
        <taxon>Araneomorphae</taxon>
        <taxon>Entelegynae</taxon>
        <taxon>Araneoidea</taxon>
        <taxon>Araneidae</taxon>
        <taxon>Caerostris</taxon>
    </lineage>
</organism>
<sequence length="74" mass="8300">MWLSTFTPLMQPQHPIAVELTETSFGLINISMHLSGHHKPMLMESSADPLNSIEIRHGSVLISRIEGICNLQYV</sequence>